<evidence type="ECO:0000313" key="12">
    <source>
        <dbReference type="Proteomes" id="UP000076632"/>
    </source>
</evidence>
<proteinExistence type="predicted"/>
<feature type="region of interest" description="Disordered" evidence="8">
    <location>
        <begin position="151"/>
        <end position="181"/>
    </location>
</feature>
<dbReference type="OrthoDB" id="422427at2759"/>
<feature type="region of interest" description="Disordered" evidence="8">
    <location>
        <begin position="749"/>
        <end position="800"/>
    </location>
</feature>
<dbReference type="SMART" id="SM00906">
    <property type="entry name" value="Fungal_trans"/>
    <property type="match status" value="1"/>
</dbReference>
<dbReference type="Pfam" id="PF04082">
    <property type="entry name" value="Fungal_trans"/>
    <property type="match status" value="1"/>
</dbReference>
<protein>
    <recommendedName>
        <fullName evidence="10">Zn(2)-C6 fungal-type domain-containing protein</fullName>
    </recommendedName>
</protein>
<dbReference type="SUPFAM" id="SSF57701">
    <property type="entry name" value="Zn2/Cys6 DNA-binding domain"/>
    <property type="match status" value="1"/>
</dbReference>
<dbReference type="Proteomes" id="UP000076632">
    <property type="component" value="Unassembled WGS sequence"/>
</dbReference>
<accession>A0A165HZW0</accession>
<evidence type="ECO:0000256" key="7">
    <source>
        <dbReference type="ARBA" id="ARBA00023242"/>
    </source>
</evidence>
<dbReference type="GO" id="GO:0006351">
    <property type="term" value="P:DNA-templated transcription"/>
    <property type="evidence" value="ECO:0007669"/>
    <property type="project" value="InterPro"/>
</dbReference>
<keyword evidence="2" id="KW-0479">Metal-binding</keyword>
<keyword evidence="9" id="KW-0812">Transmembrane</keyword>
<feature type="compositionally biased region" description="Polar residues" evidence="8">
    <location>
        <begin position="753"/>
        <end position="763"/>
    </location>
</feature>
<dbReference type="CDD" id="cd00067">
    <property type="entry name" value="GAL4"/>
    <property type="match status" value="1"/>
</dbReference>
<evidence type="ECO:0000256" key="1">
    <source>
        <dbReference type="ARBA" id="ARBA00004123"/>
    </source>
</evidence>
<dbReference type="EMBL" id="KV407456">
    <property type="protein sequence ID" value="KZF24154.1"/>
    <property type="molecule type" value="Genomic_DNA"/>
</dbReference>
<feature type="compositionally biased region" description="Polar residues" evidence="8">
    <location>
        <begin position="156"/>
        <end position="177"/>
    </location>
</feature>
<evidence type="ECO:0000256" key="3">
    <source>
        <dbReference type="ARBA" id="ARBA00022833"/>
    </source>
</evidence>
<feature type="compositionally biased region" description="Polar residues" evidence="8">
    <location>
        <begin position="771"/>
        <end position="800"/>
    </location>
</feature>
<dbReference type="PROSITE" id="PS00463">
    <property type="entry name" value="ZN2_CY6_FUNGAL_1"/>
    <property type="match status" value="1"/>
</dbReference>
<evidence type="ECO:0000256" key="4">
    <source>
        <dbReference type="ARBA" id="ARBA00023015"/>
    </source>
</evidence>
<dbReference type="PANTHER" id="PTHR47540:SF1">
    <property type="entry name" value="ACTIVATOR OF STRESS GENES 1-RELATED"/>
    <property type="match status" value="1"/>
</dbReference>
<dbReference type="InParanoid" id="A0A165HZW0"/>
<feature type="region of interest" description="Disordered" evidence="8">
    <location>
        <begin position="698"/>
        <end position="728"/>
    </location>
</feature>
<feature type="compositionally biased region" description="Polar residues" evidence="8">
    <location>
        <begin position="39"/>
        <end position="51"/>
    </location>
</feature>
<keyword evidence="12" id="KW-1185">Reference proteome</keyword>
<dbReference type="Pfam" id="PF00172">
    <property type="entry name" value="Zn_clus"/>
    <property type="match status" value="1"/>
</dbReference>
<dbReference type="GO" id="GO:0045944">
    <property type="term" value="P:positive regulation of transcription by RNA polymerase II"/>
    <property type="evidence" value="ECO:0007669"/>
    <property type="project" value="TreeGrafter"/>
</dbReference>
<evidence type="ECO:0000259" key="10">
    <source>
        <dbReference type="PROSITE" id="PS50048"/>
    </source>
</evidence>
<evidence type="ECO:0000256" key="8">
    <source>
        <dbReference type="SAM" id="MobiDB-lite"/>
    </source>
</evidence>
<dbReference type="Gene3D" id="4.10.240.10">
    <property type="entry name" value="Zn(2)-C6 fungal-type DNA-binding domain"/>
    <property type="match status" value="1"/>
</dbReference>
<dbReference type="STRING" id="1328760.A0A165HZW0"/>
<dbReference type="PANTHER" id="PTHR47540">
    <property type="entry name" value="THIAMINE REPRESSIBLE GENES REGULATORY PROTEIN THI5"/>
    <property type="match status" value="1"/>
</dbReference>
<dbReference type="AlphaFoldDB" id="A0A165HZW0"/>
<evidence type="ECO:0000256" key="6">
    <source>
        <dbReference type="ARBA" id="ARBA00023163"/>
    </source>
</evidence>
<dbReference type="GO" id="GO:0000981">
    <property type="term" value="F:DNA-binding transcription factor activity, RNA polymerase II-specific"/>
    <property type="evidence" value="ECO:0007669"/>
    <property type="project" value="InterPro"/>
</dbReference>
<keyword evidence="6" id="KW-0804">Transcription</keyword>
<dbReference type="GeneID" id="28900006"/>
<comment type="subcellular location">
    <subcellularLocation>
        <location evidence="1">Nucleus</location>
    </subcellularLocation>
</comment>
<organism evidence="11 12">
    <name type="scientific">Xylona heveae (strain CBS 132557 / TC161)</name>
    <dbReference type="NCBI Taxonomy" id="1328760"/>
    <lineage>
        <taxon>Eukaryota</taxon>
        <taxon>Fungi</taxon>
        <taxon>Dikarya</taxon>
        <taxon>Ascomycota</taxon>
        <taxon>Pezizomycotina</taxon>
        <taxon>Xylonomycetes</taxon>
        <taxon>Xylonales</taxon>
        <taxon>Xylonaceae</taxon>
        <taxon>Xylona</taxon>
    </lineage>
</organism>
<evidence type="ECO:0000256" key="9">
    <source>
        <dbReference type="SAM" id="Phobius"/>
    </source>
</evidence>
<keyword evidence="3" id="KW-0862">Zinc</keyword>
<dbReference type="GO" id="GO:0043565">
    <property type="term" value="F:sequence-specific DNA binding"/>
    <property type="evidence" value="ECO:0007669"/>
    <property type="project" value="TreeGrafter"/>
</dbReference>
<dbReference type="InterPro" id="IPR007219">
    <property type="entry name" value="XnlR_reg_dom"/>
</dbReference>
<keyword evidence="4" id="KW-0805">Transcription regulation</keyword>
<dbReference type="SMART" id="SM00066">
    <property type="entry name" value="GAL4"/>
    <property type="match status" value="1"/>
</dbReference>
<feature type="transmembrane region" description="Helical" evidence="9">
    <location>
        <begin position="625"/>
        <end position="645"/>
    </location>
</feature>
<keyword evidence="5" id="KW-0238">DNA-binding</keyword>
<evidence type="ECO:0000256" key="2">
    <source>
        <dbReference type="ARBA" id="ARBA00022723"/>
    </source>
</evidence>
<dbReference type="GO" id="GO:0008270">
    <property type="term" value="F:zinc ion binding"/>
    <property type="evidence" value="ECO:0007669"/>
    <property type="project" value="InterPro"/>
</dbReference>
<dbReference type="InterPro" id="IPR051711">
    <property type="entry name" value="Stress_Response_Reg"/>
</dbReference>
<keyword evidence="9" id="KW-0472">Membrane</keyword>
<reference evidence="11 12" key="1">
    <citation type="journal article" date="2016" name="Fungal Biol.">
        <title>The genome of Xylona heveae provides a window into fungal endophytism.</title>
        <authorList>
            <person name="Gazis R."/>
            <person name="Kuo A."/>
            <person name="Riley R."/>
            <person name="LaButti K."/>
            <person name="Lipzen A."/>
            <person name="Lin J."/>
            <person name="Amirebrahimi M."/>
            <person name="Hesse C.N."/>
            <person name="Spatafora J.W."/>
            <person name="Henrissat B."/>
            <person name="Hainaut M."/>
            <person name="Grigoriev I.V."/>
            <person name="Hibbett D.S."/>
        </authorList>
    </citation>
    <scope>NUCLEOTIDE SEQUENCE [LARGE SCALE GENOMIC DNA]</scope>
    <source>
        <strain evidence="11 12">TC161</strain>
    </source>
</reference>
<dbReference type="RefSeq" id="XP_018189709.1">
    <property type="nucleotide sequence ID" value="XM_018334869.1"/>
</dbReference>
<dbReference type="GO" id="GO:0005634">
    <property type="term" value="C:nucleus"/>
    <property type="evidence" value="ECO:0007669"/>
    <property type="project" value="UniProtKB-SubCell"/>
</dbReference>
<gene>
    <name evidence="11" type="ORF">L228DRAFT_266514</name>
</gene>
<keyword evidence="9" id="KW-1133">Transmembrane helix</keyword>
<dbReference type="PROSITE" id="PS50048">
    <property type="entry name" value="ZN2_CY6_FUNGAL_2"/>
    <property type="match status" value="1"/>
</dbReference>
<dbReference type="CDD" id="cd12148">
    <property type="entry name" value="fungal_TF_MHR"/>
    <property type="match status" value="1"/>
</dbReference>
<sequence>MEPGLDSSYSSPDQAEDDPNGTGNGLWSHQQALDGGEGNSTSPDDSAQSPGQAALAPKPTQKRRRVTRACDECRRKKIKCDGKQPCTHCTVYSYDCTYDQPSNRRRNPAPQYIEAIEQRLHRAETILKAVMPDLDLGSVDLDQVISQKLAAARAPEQNTQSKQTNGVELSRQRSNVGQDGAQDPLLESMVENTGQLDLDDDGKWDYHGHSSGLAFISKLRRQFGDQLLPSATLGPWEHYRPFTGSLYDSPRSADSPMESGIPNVAELPPRETAMQLCANALDDACALMRLVHQPSFYEMVDRIYSTPPENFANAENRFLPLLYVILALGCLFAKTEQSALDREGYEIAIDHGFKYFKAGRTMIDITDCRDITSLQAVVVMVMFLQASARLSTCYSYVGIALRSCLSMGLHRSLPMRFNPIEREVRKRVFWIVRKMDTYVSASLGLPKSLNDEDIDQEMPMEVEDDYITRDGILPTPEGHFSLISANNAHGKLVAILAKVIKYIYPLKSAQCDEAEHSSQTYLISHAKIREIERDLQDWMERLPVQLRPGGEVTADLSRAQQLLRMAYAHVQMMLYRPFLHYVSQSSQTKSVDKRSFACAAACVSVSRNIIHITAEMKKRGLLIGAYWFTMYTTFFAILSLLFFVLQNPDSLTSQDLLRDAIEGRETLASLSNRSMAADRCSKSLTLIFERLPEKVKIGRTVSQSSSRKRSAAAANGPEASAKANLPTRPTSIALPNQILQRATTFPTQMKLPSKTNSAPNSPENGLLQGLNDASTTFRSNVSDGYSPTNSGNLSNTPSSSFSIAPQQITQTNPLTAAGVPDLSAMMFPSADPFAYPNQPMTTLENFRQSQEPFSLFQSPTPSNGLFMLNGNSSNPYDNLEVPLFGPLPPYPYLVPDQHLDTALATQPDSGNVMMPVMDDPQEAQGRPAITPGLDLDKIFGGDDWNGIFMDQKYQALS</sequence>
<name>A0A165HZW0_XYLHT</name>
<dbReference type="OMA" id="DQGFQYF"/>
<dbReference type="InterPro" id="IPR001138">
    <property type="entry name" value="Zn2Cys6_DnaBD"/>
</dbReference>
<dbReference type="FunCoup" id="A0A165HZW0">
    <property type="interactions" value="247"/>
</dbReference>
<keyword evidence="7" id="KW-0539">Nucleus</keyword>
<dbReference type="InterPro" id="IPR036864">
    <property type="entry name" value="Zn2-C6_fun-type_DNA-bd_sf"/>
</dbReference>
<feature type="domain" description="Zn(2)-C6 fungal-type" evidence="10">
    <location>
        <begin position="69"/>
        <end position="98"/>
    </location>
</feature>
<feature type="compositionally biased region" description="Low complexity" evidence="8">
    <location>
        <begin position="711"/>
        <end position="723"/>
    </location>
</feature>
<evidence type="ECO:0000256" key="5">
    <source>
        <dbReference type="ARBA" id="ARBA00023125"/>
    </source>
</evidence>
<feature type="region of interest" description="Disordered" evidence="8">
    <location>
        <begin position="1"/>
        <end position="64"/>
    </location>
</feature>
<evidence type="ECO:0000313" key="11">
    <source>
        <dbReference type="EMBL" id="KZF24154.1"/>
    </source>
</evidence>